<organism evidence="2 3">
    <name type="scientific">Brassica oleracea var. oleracea</name>
    <dbReference type="NCBI Taxonomy" id="109376"/>
    <lineage>
        <taxon>Eukaryota</taxon>
        <taxon>Viridiplantae</taxon>
        <taxon>Streptophyta</taxon>
        <taxon>Embryophyta</taxon>
        <taxon>Tracheophyta</taxon>
        <taxon>Spermatophyta</taxon>
        <taxon>Magnoliopsida</taxon>
        <taxon>eudicotyledons</taxon>
        <taxon>Gunneridae</taxon>
        <taxon>Pentapetalae</taxon>
        <taxon>rosids</taxon>
        <taxon>malvids</taxon>
        <taxon>Brassicales</taxon>
        <taxon>Brassicaceae</taxon>
        <taxon>Brassiceae</taxon>
        <taxon>Brassica</taxon>
    </lineage>
</organism>
<dbReference type="EnsemblPlants" id="Bo9g055680.1">
    <property type="protein sequence ID" value="Bo9g055680.1"/>
    <property type="gene ID" value="Bo9g055680"/>
</dbReference>
<dbReference type="Proteomes" id="UP000032141">
    <property type="component" value="Chromosome C9"/>
</dbReference>
<evidence type="ECO:0000313" key="3">
    <source>
        <dbReference type="Proteomes" id="UP000032141"/>
    </source>
</evidence>
<keyword evidence="3" id="KW-1185">Reference proteome</keyword>
<evidence type="ECO:0000313" key="2">
    <source>
        <dbReference type="EnsemblPlants" id="Bo9g055680.1"/>
    </source>
</evidence>
<protein>
    <submittedName>
        <fullName evidence="2">Uncharacterized protein</fullName>
    </submittedName>
</protein>
<dbReference type="GO" id="GO:0005634">
    <property type="term" value="C:nucleus"/>
    <property type="evidence" value="ECO:0007669"/>
    <property type="project" value="TreeGrafter"/>
</dbReference>
<dbReference type="InterPro" id="IPR019410">
    <property type="entry name" value="Methyltransf_16"/>
</dbReference>
<dbReference type="PANTHER" id="PTHR23108">
    <property type="entry name" value="METHYLTRANSFERASE-RELATED"/>
    <property type="match status" value="1"/>
</dbReference>
<dbReference type="InterPro" id="IPR029063">
    <property type="entry name" value="SAM-dependent_MTases_sf"/>
</dbReference>
<dbReference type="InterPro" id="IPR038899">
    <property type="entry name" value="METTL22"/>
</dbReference>
<feature type="region of interest" description="Disordered" evidence="1">
    <location>
        <begin position="1"/>
        <end position="31"/>
    </location>
</feature>
<dbReference type="Gramene" id="Bo9g055680.1">
    <property type="protein sequence ID" value="Bo9g055680.1"/>
    <property type="gene ID" value="Bo9g055680"/>
</dbReference>
<accession>A0A0D3E5U2</accession>
<dbReference type="GO" id="GO:0008276">
    <property type="term" value="F:protein methyltransferase activity"/>
    <property type="evidence" value="ECO:0007669"/>
    <property type="project" value="InterPro"/>
</dbReference>
<dbReference type="AlphaFoldDB" id="A0A0D3E5U2"/>
<sequence length="275" mass="30889">SPSGGRPKARSVRRRLANPPPDASGPSSHGHGSFTVTIQDSITSTLPDVLKSELVLSDFVLSLLNGLVCLELGAGTGLFSLLVHLLHILPSFLSNYTYISPTFSCAIDHGDQILGKLSLELNSSLFHPQAIVNVRDLNWMSEWPVQDTHRFIFAADVIYSDDLTIALFSMLKRVMSLGTISGSGEKIQLQPRRSQRCCQWLRMLQKIHQRRYAPFLYLLESMLMSLEMIQLSGYGTGDKKSSFVGKRIDLKQIPQYTKAYDRGEDVELWEIKYVR</sequence>
<dbReference type="HOGENOM" id="CLU_048361_1_0_1"/>
<feature type="compositionally biased region" description="Basic residues" evidence="1">
    <location>
        <begin position="7"/>
        <end position="16"/>
    </location>
</feature>
<reference evidence="2 3" key="1">
    <citation type="journal article" date="2014" name="Genome Biol.">
        <title>Transcriptome and methylome profiling reveals relics of genome dominance in the mesopolyploid Brassica oleracea.</title>
        <authorList>
            <person name="Parkin I.A."/>
            <person name="Koh C."/>
            <person name="Tang H."/>
            <person name="Robinson S.J."/>
            <person name="Kagale S."/>
            <person name="Clarke W.E."/>
            <person name="Town C.D."/>
            <person name="Nixon J."/>
            <person name="Krishnakumar V."/>
            <person name="Bidwell S.L."/>
            <person name="Denoeud F."/>
            <person name="Belcram H."/>
            <person name="Links M.G."/>
            <person name="Just J."/>
            <person name="Clarke C."/>
            <person name="Bender T."/>
            <person name="Huebert T."/>
            <person name="Mason A.S."/>
            <person name="Pires J.C."/>
            <person name="Barker G."/>
            <person name="Moore J."/>
            <person name="Walley P.G."/>
            <person name="Manoli S."/>
            <person name="Batley J."/>
            <person name="Edwards D."/>
            <person name="Nelson M.N."/>
            <person name="Wang X."/>
            <person name="Paterson A.H."/>
            <person name="King G."/>
            <person name="Bancroft I."/>
            <person name="Chalhoub B."/>
            <person name="Sharpe A.G."/>
        </authorList>
    </citation>
    <scope>NUCLEOTIDE SEQUENCE</scope>
    <source>
        <strain evidence="2 3">cv. TO1000</strain>
    </source>
</reference>
<dbReference type="eggNOG" id="KOG2497">
    <property type="taxonomic scope" value="Eukaryota"/>
</dbReference>
<dbReference type="PANTHER" id="PTHR23108:SF0">
    <property type="entry name" value="METHYLTRANSFERASE-LIKE PROTEIN 22"/>
    <property type="match status" value="1"/>
</dbReference>
<dbReference type="STRING" id="109376.A0A0D3E5U2"/>
<proteinExistence type="predicted"/>
<evidence type="ECO:0000256" key="1">
    <source>
        <dbReference type="SAM" id="MobiDB-lite"/>
    </source>
</evidence>
<reference evidence="2" key="2">
    <citation type="submission" date="2015-03" db="UniProtKB">
        <authorList>
            <consortium name="EnsemblPlants"/>
        </authorList>
    </citation>
    <scope>IDENTIFICATION</scope>
</reference>
<dbReference type="Gene3D" id="3.40.50.150">
    <property type="entry name" value="Vaccinia Virus protein VP39"/>
    <property type="match status" value="1"/>
</dbReference>
<name>A0A0D3E5U2_BRAOL</name>
<dbReference type="Pfam" id="PF10294">
    <property type="entry name" value="Methyltransf_16"/>
    <property type="match status" value="1"/>
</dbReference>